<keyword evidence="3" id="KW-1185">Reference proteome</keyword>
<dbReference type="InterPro" id="IPR036010">
    <property type="entry name" value="2Fe-2S_ferredoxin-like_sf"/>
</dbReference>
<accession>C1MGV7</accession>
<evidence type="ECO:0000313" key="2">
    <source>
        <dbReference type="EMBL" id="EEH60096.1"/>
    </source>
</evidence>
<dbReference type="InterPro" id="IPR012675">
    <property type="entry name" value="Beta-grasp_dom_sf"/>
</dbReference>
<dbReference type="Proteomes" id="UP000001876">
    <property type="component" value="Unassembled WGS sequence"/>
</dbReference>
<feature type="region of interest" description="Disordered" evidence="1">
    <location>
        <begin position="77"/>
        <end position="99"/>
    </location>
</feature>
<sequence>MALRRALLNLRTARPARGWAGMATAADPGFISTASKMCVPRSSRASLRVVGSIEGFLPPAPPPPRRSIARRPRALPSLRLAPVAEPAPGSPSSRSSARRIDVTVVHEGQRYVVKGMVGRTLAETLANSGIPELEANTPIVSPECGPDAHVSVPPGVIASIPEMTLDEKLVLTDVAETVTPRSRLASSVRLTKDLDGLVVAFAPMQPFKTI</sequence>
<dbReference type="GO" id="GO:0051536">
    <property type="term" value="F:iron-sulfur cluster binding"/>
    <property type="evidence" value="ECO:0007669"/>
    <property type="project" value="InterPro"/>
</dbReference>
<evidence type="ECO:0000313" key="3">
    <source>
        <dbReference type="Proteomes" id="UP000001876"/>
    </source>
</evidence>
<dbReference type="RefSeq" id="XP_003054844.1">
    <property type="nucleotide sequence ID" value="XM_003054798.1"/>
</dbReference>
<protein>
    <submittedName>
        <fullName evidence="2">Predicted protein</fullName>
    </submittedName>
</protein>
<dbReference type="AlphaFoldDB" id="C1MGV7"/>
<evidence type="ECO:0000256" key="1">
    <source>
        <dbReference type="SAM" id="MobiDB-lite"/>
    </source>
</evidence>
<gene>
    <name evidence="2" type="ORF">MICPUCDRAFT_49955</name>
</gene>
<name>C1MGV7_MICPC</name>
<reference evidence="2 3" key="1">
    <citation type="journal article" date="2009" name="Science">
        <title>Green evolution and dynamic adaptations revealed by genomes of the marine picoeukaryotes Micromonas.</title>
        <authorList>
            <person name="Worden A.Z."/>
            <person name="Lee J.H."/>
            <person name="Mock T."/>
            <person name="Rouze P."/>
            <person name="Simmons M.P."/>
            <person name="Aerts A.L."/>
            <person name="Allen A.E."/>
            <person name="Cuvelier M.L."/>
            <person name="Derelle E."/>
            <person name="Everett M.V."/>
            <person name="Foulon E."/>
            <person name="Grimwood J."/>
            <person name="Gundlach H."/>
            <person name="Henrissat B."/>
            <person name="Napoli C."/>
            <person name="McDonald S.M."/>
            <person name="Parker M.S."/>
            <person name="Rombauts S."/>
            <person name="Salamov A."/>
            <person name="Von Dassow P."/>
            <person name="Badger J.H."/>
            <person name="Coutinho P.M."/>
            <person name="Demir E."/>
            <person name="Dubchak I."/>
            <person name="Gentemann C."/>
            <person name="Eikrem W."/>
            <person name="Gready J.E."/>
            <person name="John U."/>
            <person name="Lanier W."/>
            <person name="Lindquist E.A."/>
            <person name="Lucas S."/>
            <person name="Mayer K.F."/>
            <person name="Moreau H."/>
            <person name="Not F."/>
            <person name="Otillar R."/>
            <person name="Panaud O."/>
            <person name="Pangilinan J."/>
            <person name="Paulsen I."/>
            <person name="Piegu B."/>
            <person name="Poliakov A."/>
            <person name="Robbens S."/>
            <person name="Schmutz J."/>
            <person name="Toulza E."/>
            <person name="Wyss T."/>
            <person name="Zelensky A."/>
            <person name="Zhou K."/>
            <person name="Armbrust E.V."/>
            <person name="Bhattacharya D."/>
            <person name="Goodenough U.W."/>
            <person name="Van de Peer Y."/>
            <person name="Grigoriev I.V."/>
        </authorList>
    </citation>
    <scope>NUCLEOTIDE SEQUENCE [LARGE SCALE GENOMIC DNA]</scope>
    <source>
        <strain evidence="2 3">CCMP1545</strain>
    </source>
</reference>
<organism evidence="3">
    <name type="scientific">Micromonas pusilla (strain CCMP1545)</name>
    <name type="common">Picoplanktonic green alga</name>
    <dbReference type="NCBI Taxonomy" id="564608"/>
    <lineage>
        <taxon>Eukaryota</taxon>
        <taxon>Viridiplantae</taxon>
        <taxon>Chlorophyta</taxon>
        <taxon>Mamiellophyceae</taxon>
        <taxon>Mamiellales</taxon>
        <taxon>Mamiellaceae</taxon>
        <taxon>Micromonas</taxon>
    </lineage>
</organism>
<dbReference type="GeneID" id="9681107"/>
<dbReference type="SUPFAM" id="SSF54292">
    <property type="entry name" value="2Fe-2S ferredoxin-like"/>
    <property type="match status" value="1"/>
</dbReference>
<dbReference type="OrthoDB" id="268593at2759"/>
<dbReference type="KEGG" id="mpp:MICPUCDRAFT_49955"/>
<feature type="compositionally biased region" description="Low complexity" evidence="1">
    <location>
        <begin position="77"/>
        <end position="95"/>
    </location>
</feature>
<dbReference type="STRING" id="564608.C1MGV7"/>
<proteinExistence type="predicted"/>
<dbReference type="EMBL" id="GG663735">
    <property type="protein sequence ID" value="EEH60096.1"/>
    <property type="molecule type" value="Genomic_DNA"/>
</dbReference>
<dbReference type="Gene3D" id="3.10.20.30">
    <property type="match status" value="1"/>
</dbReference>
<dbReference type="eggNOG" id="ENOG502RRFD">
    <property type="taxonomic scope" value="Eukaryota"/>
</dbReference>